<proteinExistence type="inferred from homology"/>
<feature type="signal peptide" evidence="14">
    <location>
        <begin position="1"/>
        <end position="16"/>
    </location>
</feature>
<comment type="subunit">
    <text evidence="4">Homodimer.</text>
</comment>
<accession>A0A1E1GL87</accession>
<feature type="binding site" evidence="12">
    <location>
        <position position="102"/>
    </location>
    <ligand>
        <name>FAD</name>
        <dbReference type="ChEBI" id="CHEBI:57692"/>
    </ligand>
</feature>
<dbReference type="Gene3D" id="4.10.450.10">
    <property type="entry name" value="Glucose Oxidase, domain 2"/>
    <property type="match status" value="1"/>
</dbReference>
<keyword evidence="14" id="KW-0732">Signal</keyword>
<evidence type="ECO:0000256" key="6">
    <source>
        <dbReference type="ARBA" id="ARBA00022630"/>
    </source>
</evidence>
<evidence type="ECO:0000313" key="17">
    <source>
        <dbReference type="EMBL" id="BAV89806.1"/>
    </source>
</evidence>
<dbReference type="GO" id="GO:0050660">
    <property type="term" value="F:flavin adenine dinucleotide binding"/>
    <property type="evidence" value="ECO:0007669"/>
    <property type="project" value="InterPro"/>
</dbReference>
<keyword evidence="5" id="KW-0964">Secreted</keyword>
<comment type="subcellular location">
    <subcellularLocation>
        <location evidence="2">Secreted</location>
        <location evidence="2">Cell wall</location>
    </subcellularLocation>
</comment>
<reference evidence="17" key="1">
    <citation type="journal article" date="2017" name="Appl. Microbiol. Biotechnol.">
        <title>Identification and characterization of thermostable glucose dehydrogenases from thermophilic filamentous fungi.</title>
        <authorList>
            <person name="Ozawa K."/>
            <person name="Iwasa H."/>
            <person name="Sasaki N."/>
            <person name="Kinoshita N."/>
            <person name="Hiratsuka A."/>
            <person name="Yokoyama K."/>
        </authorList>
    </citation>
    <scope>NUCLEOTIDE SEQUENCE</scope>
    <source>
        <strain evidence="17">NBRC 9129</strain>
    </source>
</reference>
<dbReference type="InterPro" id="IPR027424">
    <property type="entry name" value="Glucose_Oxidase_domain_2"/>
</dbReference>
<feature type="domain" description="Glucose-methanol-choline oxidoreductase N-terminal" evidence="16">
    <location>
        <begin position="291"/>
        <end position="305"/>
    </location>
</feature>
<comment type="cofactor">
    <cofactor evidence="1 12">
        <name>FAD</name>
        <dbReference type="ChEBI" id="CHEBI:57692"/>
    </cofactor>
</comment>
<dbReference type="BRENDA" id="1.1.5.9">
    <property type="organism ID" value="6295"/>
</dbReference>
<comment type="catalytic activity">
    <reaction evidence="9">
        <text>beta-D-glucose + O2 = D-glucono-1,5-lactone + H2O2</text>
        <dbReference type="Rhea" id="RHEA:11428"/>
        <dbReference type="ChEBI" id="CHEBI:15379"/>
        <dbReference type="ChEBI" id="CHEBI:15903"/>
        <dbReference type="ChEBI" id="CHEBI:16217"/>
        <dbReference type="ChEBI" id="CHEBI:16240"/>
        <dbReference type="EC" id="1.1.3.4"/>
    </reaction>
    <physiologicalReaction direction="left-to-right" evidence="9">
        <dbReference type="Rhea" id="RHEA:11429"/>
    </physiologicalReaction>
</comment>
<comment type="similarity">
    <text evidence="3 13">Belongs to the GMC oxidoreductase family.</text>
</comment>
<dbReference type="PANTHER" id="PTHR11552:SF201">
    <property type="entry name" value="GLUCOSE-METHANOL-CHOLINE OXIDOREDUCTASE N-TERMINAL DOMAIN-CONTAINING PROTEIN"/>
    <property type="match status" value="1"/>
</dbReference>
<dbReference type="Pfam" id="PF05199">
    <property type="entry name" value="GMC_oxred_C"/>
    <property type="match status" value="1"/>
</dbReference>
<evidence type="ECO:0000256" key="3">
    <source>
        <dbReference type="ARBA" id="ARBA00010790"/>
    </source>
</evidence>
<keyword evidence="7 12" id="KW-0274">FAD</keyword>
<evidence type="ECO:0000256" key="9">
    <source>
        <dbReference type="ARBA" id="ARBA00049435"/>
    </source>
</evidence>
<feature type="binding site" evidence="12">
    <location>
        <begin position="28"/>
        <end position="29"/>
    </location>
    <ligand>
        <name>FAD</name>
        <dbReference type="ChEBI" id="CHEBI:57692"/>
    </ligand>
</feature>
<dbReference type="InterPro" id="IPR012132">
    <property type="entry name" value="GMC_OxRdtase"/>
</dbReference>
<evidence type="ECO:0000256" key="13">
    <source>
        <dbReference type="RuleBase" id="RU003968"/>
    </source>
</evidence>
<dbReference type="AlphaFoldDB" id="A0A1E1GL87"/>
<keyword evidence="6 13" id="KW-0285">Flavoprotein</keyword>
<dbReference type="InterPro" id="IPR000172">
    <property type="entry name" value="GMC_OxRdtase_N"/>
</dbReference>
<feature type="active site" description="Proton acceptor" evidence="11">
    <location>
        <position position="563"/>
    </location>
</feature>
<dbReference type="PROSITE" id="PS00623">
    <property type="entry name" value="GMC_OXRED_1"/>
    <property type="match status" value="1"/>
</dbReference>
<dbReference type="InterPro" id="IPR007867">
    <property type="entry name" value="GMC_OxRtase_C"/>
</dbReference>
<evidence type="ECO:0000259" key="15">
    <source>
        <dbReference type="PROSITE" id="PS00623"/>
    </source>
</evidence>
<dbReference type="PIRSF" id="PIRSF000137">
    <property type="entry name" value="Alcohol_oxidase"/>
    <property type="match status" value="1"/>
</dbReference>
<evidence type="ECO:0000256" key="7">
    <source>
        <dbReference type="ARBA" id="ARBA00022827"/>
    </source>
</evidence>
<evidence type="ECO:0000256" key="8">
    <source>
        <dbReference type="ARBA" id="ARBA00023002"/>
    </source>
</evidence>
<dbReference type="PROSITE" id="PS00624">
    <property type="entry name" value="GMC_OXRED_2"/>
    <property type="match status" value="1"/>
</dbReference>
<dbReference type="InterPro" id="IPR036188">
    <property type="entry name" value="FAD/NAD-bd_sf"/>
</dbReference>
<dbReference type="SUPFAM" id="SSF51905">
    <property type="entry name" value="FAD/NAD(P)-binding domain"/>
    <property type="match status" value="1"/>
</dbReference>
<dbReference type="PANTHER" id="PTHR11552">
    <property type="entry name" value="GLUCOSE-METHANOL-CHOLINE GMC OXIDOREDUCTASE"/>
    <property type="match status" value="1"/>
</dbReference>
<evidence type="ECO:0000256" key="1">
    <source>
        <dbReference type="ARBA" id="ARBA00001974"/>
    </source>
</evidence>
<feature type="chain" id="PRO_5009113703" description="glucose oxidase" evidence="14">
    <location>
        <begin position="17"/>
        <end position="584"/>
    </location>
</feature>
<evidence type="ECO:0000256" key="11">
    <source>
        <dbReference type="PIRSR" id="PIRSR000137-1"/>
    </source>
</evidence>
<evidence type="ECO:0000256" key="14">
    <source>
        <dbReference type="SAM" id="SignalP"/>
    </source>
</evidence>
<dbReference type="Gene3D" id="3.30.560.10">
    <property type="entry name" value="Glucose Oxidase, domain 3"/>
    <property type="match status" value="1"/>
</dbReference>
<evidence type="ECO:0000256" key="12">
    <source>
        <dbReference type="PIRSR" id="PIRSR000137-2"/>
    </source>
</evidence>
<name>A0A1E1GL87_9EURO</name>
<dbReference type="EMBL" id="LC069048">
    <property type="protein sequence ID" value="BAV89806.1"/>
    <property type="molecule type" value="Genomic_DNA"/>
</dbReference>
<dbReference type="Gene3D" id="3.50.50.60">
    <property type="entry name" value="FAD/NAD(P)-binding domain"/>
    <property type="match status" value="1"/>
</dbReference>
<evidence type="ECO:0000256" key="2">
    <source>
        <dbReference type="ARBA" id="ARBA00004191"/>
    </source>
</evidence>
<keyword evidence="8" id="KW-0560">Oxidoreductase</keyword>
<sequence length="584" mass="62670">MLLPLSLLSLCSVAAATSYDYIIVGGGTSGLVVANRLSEDSSVSVLVVEAGDSVYNNPNVTGTGAYGAAFGTSIDWAYQTIKQPYAGDLTQTIRAGKALGGTSTINGMAYTRAEDVQIDAWEAIGNQGWNWSTLFPYYLKSERFQIPINAQSAAGANWNPAYHGMNGPLTTGWTYEMMNGSMAEVLNATYQNLGISYLPDVNGGKMHGYTLFPRTVNRALDVREDAARAYYYPFESSRPNLSVMLNTYGNRIVWANATNTNSVTATGVEVTLSDGTVQTIQANKEVILSAGSLISPAILERSGVGNPTVLSRFGIPLVVNLTTVGENLQDQMNTEFIYLSNATFSGQSTFLGHPTAADLFGSNVTNVAKSVQSSLPHYAATVSEASNGTMSAAVLQKLFQLQYNIIFNNPTPIAEILVAPSGSKFITEYWALLPFARGNVHIGSANPLDRPVINPNYMMFEWDMQEQIASGKFVRKLYGTAPFTNWATGEATPGYSTLPANATDGQWAQWISSVSRSNFHPVGTAAMMPRDMGGVVDSNLVVYGTNNVRVIDASVLPLQVCGHLVSTLYAVAERASDLIKAGQV</sequence>
<feature type="active site" description="Proton donor" evidence="11">
    <location>
        <position position="520"/>
    </location>
</feature>
<protein>
    <recommendedName>
        <fullName evidence="10">glucose oxidase</fullName>
        <ecNumber evidence="10">1.1.3.4</ecNumber>
    </recommendedName>
</protein>
<evidence type="ECO:0000256" key="5">
    <source>
        <dbReference type="ARBA" id="ARBA00022512"/>
    </source>
</evidence>
<evidence type="ECO:0000256" key="10">
    <source>
        <dbReference type="ARBA" id="ARBA00049722"/>
    </source>
</evidence>
<dbReference type="GO" id="GO:0046562">
    <property type="term" value="F:beta-D-glucose oxidase activity"/>
    <property type="evidence" value="ECO:0007669"/>
    <property type="project" value="UniProtKB-EC"/>
</dbReference>
<dbReference type="EC" id="1.1.3.4" evidence="10"/>
<evidence type="ECO:0000259" key="16">
    <source>
        <dbReference type="PROSITE" id="PS00624"/>
    </source>
</evidence>
<keyword evidence="5" id="KW-0134">Cell wall</keyword>
<feature type="domain" description="Glucose-methanol-choline oxidoreductase N-terminal" evidence="15">
    <location>
        <begin position="96"/>
        <end position="119"/>
    </location>
</feature>
<dbReference type="Pfam" id="PF00732">
    <property type="entry name" value="GMC_oxred_N"/>
    <property type="match status" value="1"/>
</dbReference>
<gene>
    <name evidence="17" type="primary">fadgdh</name>
</gene>
<organism evidence="17">
    <name type="scientific">Thermoascus crustaceus</name>
    <dbReference type="NCBI Taxonomy" id="5088"/>
    <lineage>
        <taxon>Eukaryota</taxon>
        <taxon>Fungi</taxon>
        <taxon>Dikarya</taxon>
        <taxon>Ascomycota</taxon>
        <taxon>Pezizomycotina</taxon>
        <taxon>Eurotiomycetes</taxon>
        <taxon>Eurotiomycetidae</taxon>
        <taxon>Eurotiales</taxon>
        <taxon>Thermoascaceae</taxon>
        <taxon>Thermoascus</taxon>
    </lineage>
</organism>
<evidence type="ECO:0000256" key="4">
    <source>
        <dbReference type="ARBA" id="ARBA00011738"/>
    </source>
</evidence>
<dbReference type="SUPFAM" id="SSF54373">
    <property type="entry name" value="FAD-linked reductases, C-terminal domain"/>
    <property type="match status" value="1"/>
</dbReference>